<organism evidence="1 2">
    <name type="scientific">Streptomyces albiflavescens</name>
    <dbReference type="NCBI Taxonomy" id="1623582"/>
    <lineage>
        <taxon>Bacteria</taxon>
        <taxon>Bacillati</taxon>
        <taxon>Actinomycetota</taxon>
        <taxon>Actinomycetes</taxon>
        <taxon>Kitasatosporales</taxon>
        <taxon>Streptomycetaceae</taxon>
        <taxon>Streptomyces</taxon>
    </lineage>
</organism>
<evidence type="ECO:0000313" key="2">
    <source>
        <dbReference type="Proteomes" id="UP000600365"/>
    </source>
</evidence>
<accession>A0A917YD50</accession>
<reference evidence="1 2" key="1">
    <citation type="journal article" date="2014" name="Int. J. Syst. Evol. Microbiol.">
        <title>Complete genome sequence of Corynebacterium casei LMG S-19264T (=DSM 44701T), isolated from a smear-ripened cheese.</title>
        <authorList>
            <consortium name="US DOE Joint Genome Institute (JGI-PGF)"/>
            <person name="Walter F."/>
            <person name="Albersmeier A."/>
            <person name="Kalinowski J."/>
            <person name="Ruckert C."/>
        </authorList>
    </citation>
    <scope>NUCLEOTIDE SEQUENCE [LARGE SCALE GENOMIC DNA]</scope>
    <source>
        <strain evidence="1 2">CGMCC 4.7111</strain>
    </source>
</reference>
<proteinExistence type="predicted"/>
<dbReference type="RefSeq" id="WP_189191620.1">
    <property type="nucleotide sequence ID" value="NZ_BMMM01000024.1"/>
</dbReference>
<gene>
    <name evidence="1" type="ORF">GCM10011579_086580</name>
</gene>
<comment type="caution">
    <text evidence="1">The sequence shown here is derived from an EMBL/GenBank/DDBJ whole genome shotgun (WGS) entry which is preliminary data.</text>
</comment>
<dbReference type="EMBL" id="BMMM01000024">
    <property type="protein sequence ID" value="GGN90580.1"/>
    <property type="molecule type" value="Genomic_DNA"/>
</dbReference>
<evidence type="ECO:0000313" key="1">
    <source>
        <dbReference type="EMBL" id="GGN90580.1"/>
    </source>
</evidence>
<dbReference type="Proteomes" id="UP000600365">
    <property type="component" value="Unassembled WGS sequence"/>
</dbReference>
<sequence length="203" mass="22625">MTRSDRRFDWFYGLEEDYLYPTISVIEGSDHKEVMRILGVGGAEPEAMTAREALENVTRNVELVGLGEDCGLIFTVEAIGSTLAVPGVLRDISRDGRCVSVSFSSEGVHSFHYAVNGELVSYEFDAEETVTPLRPGDPRWNPVWSEVPNGVDDEEVDRGVHLLALVEQIMGLAPKEQWLSERLQTLCIPSSVRFQNTPAWDIP</sequence>
<name>A0A917YD50_9ACTN</name>
<keyword evidence="2" id="KW-1185">Reference proteome</keyword>
<dbReference type="AlphaFoldDB" id="A0A917YD50"/>
<protein>
    <submittedName>
        <fullName evidence="1">Uncharacterized protein</fullName>
    </submittedName>
</protein>